<sequence length="908" mass="106585">MSKYKVTAVIVNYNKEPYISQCIESVINQSLQPIEIIIVDDGSTDNSGIISSRYAAAHPHVRYLTQENKGVSSARNKGLSYAQGEYVAFLDADDYVSADAYERLYKAAVQSDADTAVGNFECFNEYRTWHLAYMKKVFAKGLPAVRHISTHKELHLTPSASNKLFKKDLLIQHSISFDEDLHVGEDLLFTQKSLYCSRKTVVENSDVLYYRVNDNEMTLSKNSTLSFFKQLVMVQQKLKSLYGTLNERSLLHEIEKRQAEFFFNSLFTKGPKLPKNHLNELLDISSSFLDTLVHREVTSSLDSKSQLLTQMIVQRDYEEFMNLMFSFCKDESINEVFLEEGLFYSSLAKTFPRYKQYLEVKHVEVEQRIEVIELKDGQLTLGGYAFIKGLSAQGMQKDLLFKYRGKEKAVSLQQDLRTDVSYLFSHNQIDYQDAGFKTISLNVLDFLKQGEWQVYIRLTVNDVTVEEPIKVMLAQLRNRTKAHVVNNIQIKTAFNTRSQMTISLKKVSMLEKLKSFAVQVKRDVRYDASFLKAKDYHTFLAILLYRMFRLFYVKKQIWLIGERKDTAQDNSYHLYHYIRKHHPNVNIYYVIDKQSPDYQFIKHLGNIIHFNSLKHTFYLLISHKTINSYVETSNMHTESYKKIMKYYPEWQQNEKIFIQHGVIGVSRVNHVLHKNRMNYSQFVVSSPFEKKHVMKEFGYSENEVIETGLARWDALEDTSTGKEILIMPTWRSWIKTEQQLFTSDYWKRYLSLLENEEFHRFLEQKNLTVTFFPHYQMQKLIGEFPAFHPRITVVKQGEETVQNLLRSHSMLLTDYSTVSFDFAYMNKPVLFYQFDYDDFYSKHYNEGPINHKKDLFGERVETEKEVIQLLKQFPHFSIHKANKIQNYVVKEHSHSNLLFNQLSGGNYE</sequence>
<evidence type="ECO:0000259" key="2">
    <source>
        <dbReference type="Pfam" id="PF00535"/>
    </source>
</evidence>
<dbReference type="GO" id="GO:0047355">
    <property type="term" value="F:CDP-glycerol glycerophosphotransferase activity"/>
    <property type="evidence" value="ECO:0007669"/>
    <property type="project" value="InterPro"/>
</dbReference>
<gene>
    <name evidence="3" type="ORF">CN497_15355</name>
</gene>
<comment type="similarity">
    <text evidence="1">Belongs to the glycosyltransferase 2 family.</text>
</comment>
<dbReference type="Pfam" id="PF00535">
    <property type="entry name" value="Glycos_transf_2"/>
    <property type="match status" value="1"/>
</dbReference>
<dbReference type="SUPFAM" id="SSF53448">
    <property type="entry name" value="Nucleotide-diphospho-sugar transferases"/>
    <property type="match status" value="1"/>
</dbReference>
<dbReference type="GO" id="GO:0016758">
    <property type="term" value="F:hexosyltransferase activity"/>
    <property type="evidence" value="ECO:0007669"/>
    <property type="project" value="UniProtKB-ARBA"/>
</dbReference>
<reference evidence="3 4" key="1">
    <citation type="submission" date="2017-09" db="EMBL/GenBank/DDBJ databases">
        <title>Large-scale bioinformatics analysis of Bacillus genomes uncovers conserved roles of natural products in bacterial physiology.</title>
        <authorList>
            <consortium name="Agbiome Team Llc"/>
            <person name="Bleich R.M."/>
            <person name="Kirk G.J."/>
            <person name="Santa Maria K.C."/>
            <person name="Allen S.E."/>
            <person name="Farag S."/>
            <person name="Shank E.A."/>
            <person name="Bowers A."/>
        </authorList>
    </citation>
    <scope>NUCLEOTIDE SEQUENCE [LARGE SCALE GENOMIC DNA]</scope>
    <source>
        <strain evidence="3 4">AFS003013</strain>
    </source>
</reference>
<feature type="domain" description="Glycosyltransferase 2-like" evidence="2">
    <location>
        <begin position="8"/>
        <end position="132"/>
    </location>
</feature>
<organism evidence="3 4">
    <name type="scientific">Priestia megaterium</name>
    <name type="common">Bacillus megaterium</name>
    <dbReference type="NCBI Taxonomy" id="1404"/>
    <lineage>
        <taxon>Bacteria</taxon>
        <taxon>Bacillati</taxon>
        <taxon>Bacillota</taxon>
        <taxon>Bacilli</taxon>
        <taxon>Bacillales</taxon>
        <taxon>Bacillaceae</taxon>
        <taxon>Priestia</taxon>
    </lineage>
</organism>
<dbReference type="InterPro" id="IPR007554">
    <property type="entry name" value="Glycerophosphate_synth"/>
</dbReference>
<dbReference type="InterPro" id="IPR029044">
    <property type="entry name" value="Nucleotide-diphossugar_trans"/>
</dbReference>
<dbReference type="AlphaFoldDB" id="A0AAE5UBS8"/>
<accession>A0AAE5UBS8</accession>
<dbReference type="PANTHER" id="PTHR22916">
    <property type="entry name" value="GLYCOSYLTRANSFERASE"/>
    <property type="match status" value="1"/>
</dbReference>
<evidence type="ECO:0000313" key="4">
    <source>
        <dbReference type="Proteomes" id="UP000220341"/>
    </source>
</evidence>
<dbReference type="CDD" id="cd00761">
    <property type="entry name" value="Glyco_tranf_GTA_type"/>
    <property type="match status" value="1"/>
</dbReference>
<dbReference type="SUPFAM" id="SSF53756">
    <property type="entry name" value="UDP-Glycosyltransferase/glycogen phosphorylase"/>
    <property type="match status" value="1"/>
</dbReference>
<dbReference type="Pfam" id="PF04464">
    <property type="entry name" value="Glyphos_transf"/>
    <property type="match status" value="1"/>
</dbReference>
<proteinExistence type="inferred from homology"/>
<comment type="caution">
    <text evidence="3">The sequence shown here is derived from an EMBL/GenBank/DDBJ whole genome shotgun (WGS) entry which is preliminary data.</text>
</comment>
<dbReference type="Gene3D" id="3.40.50.12580">
    <property type="match status" value="1"/>
</dbReference>
<dbReference type="PANTHER" id="PTHR22916:SF3">
    <property type="entry name" value="UDP-GLCNAC:BETAGAL BETA-1,3-N-ACETYLGLUCOSAMINYLTRANSFERASE-LIKE PROTEIN 1"/>
    <property type="match status" value="1"/>
</dbReference>
<evidence type="ECO:0000313" key="3">
    <source>
        <dbReference type="EMBL" id="PES37235.1"/>
    </source>
</evidence>
<name>A0AAE5UBS8_PRIMG</name>
<evidence type="ECO:0000256" key="1">
    <source>
        <dbReference type="ARBA" id="ARBA00006739"/>
    </source>
</evidence>
<dbReference type="RefSeq" id="WP_098278331.1">
    <property type="nucleotide sequence ID" value="NZ_JBALNU010000016.1"/>
</dbReference>
<protein>
    <submittedName>
        <fullName evidence="3">Teichoic acid biosynthesis protein B</fullName>
    </submittedName>
</protein>
<dbReference type="Proteomes" id="UP000220341">
    <property type="component" value="Unassembled WGS sequence"/>
</dbReference>
<dbReference type="InterPro" id="IPR043148">
    <property type="entry name" value="TagF_C"/>
</dbReference>
<dbReference type="EMBL" id="NTYW01000014">
    <property type="protein sequence ID" value="PES37235.1"/>
    <property type="molecule type" value="Genomic_DNA"/>
</dbReference>
<dbReference type="GO" id="GO:0016020">
    <property type="term" value="C:membrane"/>
    <property type="evidence" value="ECO:0007669"/>
    <property type="project" value="InterPro"/>
</dbReference>
<dbReference type="Gene3D" id="3.90.550.10">
    <property type="entry name" value="Spore Coat Polysaccharide Biosynthesis Protein SpsA, Chain A"/>
    <property type="match status" value="1"/>
</dbReference>
<dbReference type="InterPro" id="IPR001173">
    <property type="entry name" value="Glyco_trans_2-like"/>
</dbReference>